<evidence type="ECO:0000313" key="3">
    <source>
        <dbReference type="Proteomes" id="UP000785613"/>
    </source>
</evidence>
<organism evidence="2 3">
    <name type="scientific">Massilia rubra</name>
    <dbReference type="NCBI Taxonomy" id="2607910"/>
    <lineage>
        <taxon>Bacteria</taxon>
        <taxon>Pseudomonadati</taxon>
        <taxon>Pseudomonadota</taxon>
        <taxon>Betaproteobacteria</taxon>
        <taxon>Burkholderiales</taxon>
        <taxon>Oxalobacteraceae</taxon>
        <taxon>Telluria group</taxon>
        <taxon>Massilia</taxon>
    </lineage>
</organism>
<evidence type="ECO:0008006" key="4">
    <source>
        <dbReference type="Google" id="ProtNLM"/>
    </source>
</evidence>
<evidence type="ECO:0000256" key="1">
    <source>
        <dbReference type="SAM" id="Phobius"/>
    </source>
</evidence>
<feature type="transmembrane region" description="Helical" evidence="1">
    <location>
        <begin position="109"/>
        <end position="128"/>
    </location>
</feature>
<keyword evidence="1" id="KW-1133">Transmembrane helix</keyword>
<keyword evidence="3" id="KW-1185">Reference proteome</keyword>
<sequence>MRPVLPSGRHSAGARRARPLAMPFTPFHLGPGAAMKAIGGRHFSFMVFGGAQVLMDLEPLVRLIAGSSIVHGPTHSVPGALLVGAVAALTGKPVSEFVLRLVRAPDQSISWFASCMGAFLGTFSHVVLDAIMHSDTEPWWPLSSANPFLGLVSVRALHLACLLGVALWLVVDTWRQFRKRRNGGAADHQ</sequence>
<protein>
    <recommendedName>
        <fullName evidence="4">Hydrolase</fullName>
    </recommendedName>
</protein>
<feature type="transmembrane region" description="Helical" evidence="1">
    <location>
        <begin position="148"/>
        <end position="171"/>
    </location>
</feature>
<gene>
    <name evidence="2" type="ORF">F0185_26565</name>
</gene>
<reference evidence="2 3" key="1">
    <citation type="submission" date="2019-09" db="EMBL/GenBank/DDBJ databases">
        <title>Taxonomy of Antarctic Massilia spp.: description of Massilia rubra sp. nov., Massilia aquatica sp. nov., Massilia mucilaginosa sp. nov., Massilia frigida sp. nov. isolated from streams, lakes and regoliths.</title>
        <authorList>
            <person name="Holochova P."/>
            <person name="Sedlacek I."/>
            <person name="Kralova S."/>
            <person name="Maslanova I."/>
            <person name="Busse H.-J."/>
            <person name="Stankova E."/>
            <person name="Vrbovska V."/>
            <person name="Kovarovic V."/>
            <person name="Bartak M."/>
            <person name="Svec P."/>
            <person name="Pantucek R."/>
        </authorList>
    </citation>
    <scope>NUCLEOTIDE SEQUENCE [LARGE SCALE GENOMIC DNA]</scope>
    <source>
        <strain evidence="2 3">CCM 8692</strain>
    </source>
</reference>
<dbReference type="Proteomes" id="UP000785613">
    <property type="component" value="Unassembled WGS sequence"/>
</dbReference>
<dbReference type="EMBL" id="VUYU01000025">
    <property type="protein sequence ID" value="NHZ37135.1"/>
    <property type="molecule type" value="Genomic_DNA"/>
</dbReference>
<keyword evidence="1" id="KW-0812">Transmembrane</keyword>
<comment type="caution">
    <text evidence="2">The sequence shown here is derived from an EMBL/GenBank/DDBJ whole genome shotgun (WGS) entry which is preliminary data.</text>
</comment>
<dbReference type="Pfam" id="PF04307">
    <property type="entry name" value="YdjM"/>
    <property type="match status" value="1"/>
</dbReference>
<evidence type="ECO:0000313" key="2">
    <source>
        <dbReference type="EMBL" id="NHZ37135.1"/>
    </source>
</evidence>
<name>A0ABX0LW85_9BURK</name>
<accession>A0ABX0LW85</accession>
<dbReference type="InterPro" id="IPR007404">
    <property type="entry name" value="YdjM-like"/>
</dbReference>
<proteinExistence type="predicted"/>
<keyword evidence="1" id="KW-0472">Membrane</keyword>